<comment type="caution">
    <text evidence="2">The sequence shown here is derived from an EMBL/GenBank/DDBJ whole genome shotgun (WGS) entry which is preliminary data.</text>
</comment>
<evidence type="ECO:0000313" key="3">
    <source>
        <dbReference type="Proteomes" id="UP001596004"/>
    </source>
</evidence>
<dbReference type="EMBL" id="JBHSFP010000021">
    <property type="protein sequence ID" value="MFC4534260.1"/>
    <property type="molecule type" value="Genomic_DNA"/>
</dbReference>
<keyword evidence="3" id="KW-1185">Reference proteome</keyword>
<dbReference type="InterPro" id="IPR011551">
    <property type="entry name" value="NTP_PyrPHydrolase_MazG"/>
</dbReference>
<gene>
    <name evidence="2" type="ORF">ACFO60_26170</name>
</gene>
<dbReference type="Proteomes" id="UP001596004">
    <property type="component" value="Unassembled WGS sequence"/>
</dbReference>
<dbReference type="PANTHER" id="PTHR30522">
    <property type="entry name" value="NUCLEOSIDE TRIPHOSPHATE PYROPHOSPHOHYDROLASE"/>
    <property type="match status" value="1"/>
</dbReference>
<dbReference type="CDD" id="cd11528">
    <property type="entry name" value="NTP-PPase_MazG_Nterm"/>
    <property type="match status" value="1"/>
</dbReference>
<evidence type="ECO:0000259" key="1">
    <source>
        <dbReference type="Pfam" id="PF03819"/>
    </source>
</evidence>
<dbReference type="InterPro" id="IPR004518">
    <property type="entry name" value="MazG-like_dom"/>
</dbReference>
<dbReference type="NCBIfam" id="TIGR00444">
    <property type="entry name" value="mazG"/>
    <property type="match status" value="1"/>
</dbReference>
<name>A0ABV9CM10_9ACTN</name>
<dbReference type="Pfam" id="PF03819">
    <property type="entry name" value="MazG"/>
    <property type="match status" value="1"/>
</dbReference>
<protein>
    <submittedName>
        <fullName evidence="2">MazG family protein</fullName>
    </submittedName>
</protein>
<dbReference type="RefSeq" id="WP_380844552.1">
    <property type="nucleotide sequence ID" value="NZ_JBHSFP010000021.1"/>
</dbReference>
<organism evidence="2 3">
    <name type="scientific">Sphaerisporangium dianthi</name>
    <dbReference type="NCBI Taxonomy" id="1436120"/>
    <lineage>
        <taxon>Bacteria</taxon>
        <taxon>Bacillati</taxon>
        <taxon>Actinomycetota</taxon>
        <taxon>Actinomycetes</taxon>
        <taxon>Streptosporangiales</taxon>
        <taxon>Streptosporangiaceae</taxon>
        <taxon>Sphaerisporangium</taxon>
    </lineage>
</organism>
<feature type="domain" description="NTP pyrophosphohydrolase MazG-like" evidence="1">
    <location>
        <begin position="132"/>
        <end position="209"/>
    </location>
</feature>
<sequence length="327" mass="35141">MPLLVVTSSPRVAPGLLSGRAWAALGSGRVLTGSGEHPLLPYLAQEDIPVEVVTPDPAALAREGREGTVVWLAAQDGDEALMRAVGHAALDMDDPPVIELVPGSYDLPGARLLDLVAVMDRLRRECPWDAKQTHESLVPYLLEESYEVLETIEDGDHAALREELGDLLLQVVFHARLAQERAAEDGGFDVDDVAGGILDKLVRRHPHVFAGTVVSGADEVNANWDTIKAAERAAKGRRSVLDGVPMGQPALSLASGLQSRAERAGAPDSLSRAIGQGIGRELFDLVRRARAAGLDPEAELRAAARDYRDRVHTWERAHERAEGPSDG</sequence>
<dbReference type="SUPFAM" id="SSF101386">
    <property type="entry name" value="all-alpha NTP pyrophosphatases"/>
    <property type="match status" value="1"/>
</dbReference>
<dbReference type="InterPro" id="IPR048015">
    <property type="entry name" value="NTP-PPase_MazG-like_N"/>
</dbReference>
<dbReference type="Gene3D" id="1.10.287.1080">
    <property type="entry name" value="MazG-like"/>
    <property type="match status" value="1"/>
</dbReference>
<reference evidence="3" key="1">
    <citation type="journal article" date="2019" name="Int. J. Syst. Evol. Microbiol.">
        <title>The Global Catalogue of Microorganisms (GCM) 10K type strain sequencing project: providing services to taxonomists for standard genome sequencing and annotation.</title>
        <authorList>
            <consortium name="The Broad Institute Genomics Platform"/>
            <consortium name="The Broad Institute Genome Sequencing Center for Infectious Disease"/>
            <person name="Wu L."/>
            <person name="Ma J."/>
        </authorList>
    </citation>
    <scope>NUCLEOTIDE SEQUENCE [LARGE SCALE GENOMIC DNA]</scope>
    <source>
        <strain evidence="3">CGMCC 4.7132</strain>
    </source>
</reference>
<evidence type="ECO:0000313" key="2">
    <source>
        <dbReference type="EMBL" id="MFC4534260.1"/>
    </source>
</evidence>
<proteinExistence type="predicted"/>
<dbReference type="PANTHER" id="PTHR30522:SF0">
    <property type="entry name" value="NUCLEOSIDE TRIPHOSPHATE PYROPHOSPHOHYDROLASE"/>
    <property type="match status" value="1"/>
</dbReference>
<accession>A0ABV9CM10</accession>